<evidence type="ECO:0000256" key="2">
    <source>
        <dbReference type="ARBA" id="ARBA00023125"/>
    </source>
</evidence>
<evidence type="ECO:0000256" key="1">
    <source>
        <dbReference type="ARBA" id="ARBA00023015"/>
    </source>
</evidence>
<dbReference type="InterPro" id="IPR019887">
    <property type="entry name" value="Tscrpt_reg_AsnC/Lrp_C"/>
</dbReference>
<reference evidence="6 7" key="1">
    <citation type="submission" date="2018-07" db="EMBL/GenBank/DDBJ databases">
        <title>Freshwater and sediment microbial communities from various areas in North America, analyzing microbe dynamics in response to fracking.</title>
        <authorList>
            <person name="Lamendella R."/>
        </authorList>
    </citation>
    <scope>NUCLEOTIDE SEQUENCE [LARGE SCALE GENOMIC DNA]</scope>
    <source>
        <strain evidence="6 7">114E</strain>
        <strain evidence="5 8">114E_o</strain>
    </source>
</reference>
<dbReference type="GO" id="GO:0043565">
    <property type="term" value="F:sequence-specific DNA binding"/>
    <property type="evidence" value="ECO:0007669"/>
    <property type="project" value="InterPro"/>
</dbReference>
<keyword evidence="3" id="KW-0804">Transcription</keyword>
<dbReference type="GO" id="GO:0043200">
    <property type="term" value="P:response to amino acid"/>
    <property type="evidence" value="ECO:0007669"/>
    <property type="project" value="TreeGrafter"/>
</dbReference>
<dbReference type="EMBL" id="QPJB01000007">
    <property type="protein sequence ID" value="RCW33392.1"/>
    <property type="molecule type" value="Genomic_DNA"/>
</dbReference>
<keyword evidence="2" id="KW-0238">DNA-binding</keyword>
<dbReference type="InterPro" id="IPR011991">
    <property type="entry name" value="ArsR-like_HTH"/>
</dbReference>
<dbReference type="GO" id="GO:0005829">
    <property type="term" value="C:cytosol"/>
    <property type="evidence" value="ECO:0007669"/>
    <property type="project" value="TreeGrafter"/>
</dbReference>
<gene>
    <name evidence="6" type="ORF">DET51_10763</name>
    <name evidence="5" type="ORF">DET64_10763</name>
</gene>
<organism evidence="6 7">
    <name type="scientific">Marinobacter nauticus</name>
    <name type="common">Marinobacter hydrocarbonoclasticus</name>
    <name type="synonym">Marinobacter aquaeolei</name>
    <dbReference type="NCBI Taxonomy" id="2743"/>
    <lineage>
        <taxon>Bacteria</taxon>
        <taxon>Pseudomonadati</taxon>
        <taxon>Pseudomonadota</taxon>
        <taxon>Gammaproteobacteria</taxon>
        <taxon>Pseudomonadales</taxon>
        <taxon>Marinobacteraceae</taxon>
        <taxon>Marinobacter</taxon>
    </lineage>
</organism>
<dbReference type="InterPro" id="IPR036390">
    <property type="entry name" value="WH_DNA-bd_sf"/>
</dbReference>
<proteinExistence type="predicted"/>
<dbReference type="Proteomes" id="UP000252795">
    <property type="component" value="Unassembled WGS sequence"/>
</dbReference>
<evidence type="ECO:0000256" key="3">
    <source>
        <dbReference type="ARBA" id="ARBA00023163"/>
    </source>
</evidence>
<dbReference type="Gene3D" id="1.10.10.10">
    <property type="entry name" value="Winged helix-like DNA-binding domain superfamily/Winged helix DNA-binding domain"/>
    <property type="match status" value="1"/>
</dbReference>
<dbReference type="EMBL" id="QNSA01000007">
    <property type="protein sequence ID" value="RBP72465.1"/>
    <property type="molecule type" value="Genomic_DNA"/>
</dbReference>
<dbReference type="PANTHER" id="PTHR30154">
    <property type="entry name" value="LEUCINE-RESPONSIVE REGULATORY PROTEIN"/>
    <property type="match status" value="1"/>
</dbReference>
<protein>
    <submittedName>
        <fullName evidence="6">AsnC family transcriptional regulator</fullName>
    </submittedName>
</protein>
<dbReference type="PANTHER" id="PTHR30154:SF34">
    <property type="entry name" value="TRANSCRIPTIONAL REGULATOR AZLB"/>
    <property type="match status" value="1"/>
</dbReference>
<dbReference type="Pfam" id="PF01037">
    <property type="entry name" value="AsnC_trans_reg"/>
    <property type="match status" value="1"/>
</dbReference>
<dbReference type="GO" id="GO:0006355">
    <property type="term" value="P:regulation of DNA-templated transcription"/>
    <property type="evidence" value="ECO:0007669"/>
    <property type="project" value="UniProtKB-ARBA"/>
</dbReference>
<dbReference type="SMART" id="SM00344">
    <property type="entry name" value="HTH_ASNC"/>
    <property type="match status" value="1"/>
</dbReference>
<keyword evidence="1" id="KW-0805">Transcription regulation</keyword>
<dbReference type="Gene3D" id="3.30.70.920">
    <property type="match status" value="1"/>
</dbReference>
<dbReference type="PROSITE" id="PS50956">
    <property type="entry name" value="HTH_ASNC_2"/>
    <property type="match status" value="1"/>
</dbReference>
<name>A0A368UX40_MARNT</name>
<evidence type="ECO:0000313" key="8">
    <source>
        <dbReference type="Proteomes" id="UP000253065"/>
    </source>
</evidence>
<dbReference type="InterPro" id="IPR036388">
    <property type="entry name" value="WH-like_DNA-bd_sf"/>
</dbReference>
<evidence type="ECO:0000313" key="6">
    <source>
        <dbReference type="EMBL" id="RCW33392.1"/>
    </source>
</evidence>
<dbReference type="Pfam" id="PF13412">
    <property type="entry name" value="HTH_24"/>
    <property type="match status" value="1"/>
</dbReference>
<dbReference type="PRINTS" id="PR00033">
    <property type="entry name" value="HTHASNC"/>
</dbReference>
<dbReference type="InterPro" id="IPR000485">
    <property type="entry name" value="AsnC-type_HTH_dom"/>
</dbReference>
<comment type="caution">
    <text evidence="6">The sequence shown here is derived from an EMBL/GenBank/DDBJ whole genome shotgun (WGS) entry which is preliminary data.</text>
</comment>
<dbReference type="InterPro" id="IPR019888">
    <property type="entry name" value="Tscrpt_reg_AsnC-like"/>
</dbReference>
<sequence>MFEMIYCFVEMIGLGVKMTESRDQKLLALLRRNARTSVTELAKALHVSRSTIQNRIARLEASGVIRGYSVILGGDYLEGQVEAHVSIKVRQKLTARTNTELERISQVAQLFAVSGEYDLIAIVQARTLEELSKVLDDIGNLEGVERTNSAVVLETRFKR</sequence>
<evidence type="ECO:0000313" key="5">
    <source>
        <dbReference type="EMBL" id="RBP72465.1"/>
    </source>
</evidence>
<dbReference type="InterPro" id="IPR011008">
    <property type="entry name" value="Dimeric_a/b-barrel"/>
</dbReference>
<evidence type="ECO:0000259" key="4">
    <source>
        <dbReference type="PROSITE" id="PS50956"/>
    </source>
</evidence>
<dbReference type="AlphaFoldDB" id="A0A368UX40"/>
<evidence type="ECO:0000313" key="7">
    <source>
        <dbReference type="Proteomes" id="UP000252795"/>
    </source>
</evidence>
<dbReference type="CDD" id="cd00090">
    <property type="entry name" value="HTH_ARSR"/>
    <property type="match status" value="1"/>
</dbReference>
<dbReference type="SUPFAM" id="SSF46785">
    <property type="entry name" value="Winged helix' DNA-binding domain"/>
    <property type="match status" value="1"/>
</dbReference>
<keyword evidence="8" id="KW-1185">Reference proteome</keyword>
<accession>A0A368UX40</accession>
<feature type="domain" description="HTH asnC-type" evidence="4">
    <location>
        <begin position="23"/>
        <end position="81"/>
    </location>
</feature>
<dbReference type="SUPFAM" id="SSF54909">
    <property type="entry name" value="Dimeric alpha+beta barrel"/>
    <property type="match status" value="1"/>
</dbReference>
<dbReference type="Proteomes" id="UP000253065">
    <property type="component" value="Unassembled WGS sequence"/>
</dbReference>